<feature type="compositionally biased region" description="Gly residues" evidence="1">
    <location>
        <begin position="1"/>
        <end position="10"/>
    </location>
</feature>
<feature type="region of interest" description="Disordered" evidence="1">
    <location>
        <begin position="127"/>
        <end position="162"/>
    </location>
</feature>
<feature type="compositionally biased region" description="Low complexity" evidence="1">
    <location>
        <begin position="780"/>
        <end position="794"/>
    </location>
</feature>
<proteinExistence type="predicted"/>
<feature type="compositionally biased region" description="Basic and acidic residues" evidence="1">
    <location>
        <begin position="883"/>
        <end position="893"/>
    </location>
</feature>
<dbReference type="InParanoid" id="D8U5G6"/>
<dbReference type="GeneID" id="9617137"/>
<dbReference type="EMBL" id="GL378360">
    <property type="protein sequence ID" value="EFJ44916.1"/>
    <property type="molecule type" value="Genomic_DNA"/>
</dbReference>
<protein>
    <recommendedName>
        <fullName evidence="4">Methyltransferase domain-containing protein</fullName>
    </recommendedName>
</protein>
<feature type="compositionally biased region" description="Low complexity" evidence="1">
    <location>
        <begin position="407"/>
        <end position="427"/>
    </location>
</feature>
<feature type="region of interest" description="Disordered" evidence="1">
    <location>
        <begin position="685"/>
        <end position="711"/>
    </location>
</feature>
<feature type="region of interest" description="Disordered" evidence="1">
    <location>
        <begin position="734"/>
        <end position="794"/>
    </location>
</feature>
<accession>D8U5G6</accession>
<sequence length="893" mass="91831">MLLQATGGGLPSDDDDTPGGGGSGEGPGRDSRSGGRGPGGVIVLGAGSHRGPVNNRTGTSYRSRLAVRQWHLDSEQWHLAEDPVTDVLLALSVPAGWAPGPARDLTRALLDAFVTAHRPQLTALTAATTSATAATTSTAKSKPASPAPSPAPSQRPPALQLPPGGAVTLLTLQALKLLVRLAQEAMDNLTAAGLCPCWLYLVHVDSFMGDPPHTAAKHAAGGGGAGSSEAVAAPAGGGSIKKGKGRASALLRALLGAVSMKGFSKGKGQLGDVVGGKGGEDEGRGRGGGGGGGGSGVASKSKGMQPKTQPSAKAASGYQQQQQQQQQQEEEEEEGAGGGVGSKLRSVGPLQHLVLPPPSLRGNTKKCPQWDAATIALALLQVRQSTDDEEEEEEEEEGGLQGPGQPPSSQQPTSTSRSSGSAAAAGAAAGGPGGIEEMLVLRFRQLEDVELAMEVQLGGSQQPGGPQLFSVVSVRLGHVVAVVAQLAQGNGATDPGEVGGSGSISLFRSLLRPFLVPMSSLLHHLAHWALPGEVEGHGLLTTKRILVARSTSAYRDAIIHNVDRPDICLEIGCHEGLSSNVISNRATFVTGVDTAAEVVEIARRRHPHLAFHQLDGLAVTATRALSPTGTFSRICIDISGKAPLELICPMVTAQISAFPNAALIVKNEELFDALIAWEQEGMEKQDQQAAAAADQGAPVVDGAPALPPPSQTRDECKMMMRASAQRLQVHVQPKSQMQSQSQPMVPSNEGAGAADRSSTIQLDTAAISPSDNVTSGPQSALPATAAPARGADRTAPAAGTPFFAISSALTAPLHVEGAASTAGWDGGEGDCSRVSRLERLLGRALLAECEVFRHQSQLPRTRVRTRRGHAVVDMSPAPGQGHESGDDNAAERK</sequence>
<evidence type="ECO:0000256" key="1">
    <source>
        <dbReference type="SAM" id="MobiDB-lite"/>
    </source>
</evidence>
<dbReference type="InterPro" id="IPR029063">
    <property type="entry name" value="SAM-dependent_MTases_sf"/>
</dbReference>
<evidence type="ECO:0000313" key="3">
    <source>
        <dbReference type="Proteomes" id="UP000001058"/>
    </source>
</evidence>
<feature type="compositionally biased region" description="Pro residues" evidence="1">
    <location>
        <begin position="145"/>
        <end position="155"/>
    </location>
</feature>
<evidence type="ECO:0000313" key="2">
    <source>
        <dbReference type="EMBL" id="EFJ44916.1"/>
    </source>
</evidence>
<feature type="region of interest" description="Disordered" evidence="1">
    <location>
        <begin position="860"/>
        <end position="893"/>
    </location>
</feature>
<name>D8U5G6_VOLCA</name>
<feature type="compositionally biased region" description="Low complexity" evidence="1">
    <location>
        <begin position="734"/>
        <end position="747"/>
    </location>
</feature>
<dbReference type="Proteomes" id="UP000001058">
    <property type="component" value="Unassembled WGS sequence"/>
</dbReference>
<feature type="region of interest" description="Disordered" evidence="1">
    <location>
        <begin position="268"/>
        <end position="345"/>
    </location>
</feature>
<keyword evidence="3" id="KW-1185">Reference proteome</keyword>
<reference evidence="2 3" key="1">
    <citation type="journal article" date="2010" name="Science">
        <title>Genomic analysis of organismal complexity in the multicellular green alga Volvox carteri.</title>
        <authorList>
            <person name="Prochnik S.E."/>
            <person name="Umen J."/>
            <person name="Nedelcu A.M."/>
            <person name="Hallmann A."/>
            <person name="Miller S.M."/>
            <person name="Nishii I."/>
            <person name="Ferris P."/>
            <person name="Kuo A."/>
            <person name="Mitros T."/>
            <person name="Fritz-Laylin L.K."/>
            <person name="Hellsten U."/>
            <person name="Chapman J."/>
            <person name="Simakov O."/>
            <person name="Rensing S.A."/>
            <person name="Terry A."/>
            <person name="Pangilinan J."/>
            <person name="Kapitonov V."/>
            <person name="Jurka J."/>
            <person name="Salamov A."/>
            <person name="Shapiro H."/>
            <person name="Schmutz J."/>
            <person name="Grimwood J."/>
            <person name="Lindquist E."/>
            <person name="Lucas S."/>
            <person name="Grigoriev I.V."/>
            <person name="Schmitt R."/>
            <person name="Kirk D."/>
            <person name="Rokhsar D.S."/>
        </authorList>
    </citation>
    <scope>NUCLEOTIDE SEQUENCE [LARGE SCALE GENOMIC DNA]</scope>
    <source>
        <strain evidence="3">f. Nagariensis / Eve</strain>
    </source>
</reference>
<dbReference type="SUPFAM" id="SSF53335">
    <property type="entry name" value="S-adenosyl-L-methionine-dependent methyltransferases"/>
    <property type="match status" value="1"/>
</dbReference>
<dbReference type="OrthoDB" id="542683at2759"/>
<dbReference type="KEGG" id="vcn:VOLCADRAFT_118503"/>
<dbReference type="Gene3D" id="3.40.50.150">
    <property type="entry name" value="Vaccinia Virus protein VP39"/>
    <property type="match status" value="1"/>
</dbReference>
<feature type="region of interest" description="Disordered" evidence="1">
    <location>
        <begin position="1"/>
        <end position="58"/>
    </location>
</feature>
<feature type="compositionally biased region" description="Low complexity" evidence="1">
    <location>
        <begin position="687"/>
        <end position="703"/>
    </location>
</feature>
<organism evidence="3">
    <name type="scientific">Volvox carteri f. nagariensis</name>
    <dbReference type="NCBI Taxonomy" id="3068"/>
    <lineage>
        <taxon>Eukaryota</taxon>
        <taxon>Viridiplantae</taxon>
        <taxon>Chlorophyta</taxon>
        <taxon>core chlorophytes</taxon>
        <taxon>Chlorophyceae</taxon>
        <taxon>CS clade</taxon>
        <taxon>Chlamydomonadales</taxon>
        <taxon>Volvocaceae</taxon>
        <taxon>Volvox</taxon>
    </lineage>
</organism>
<feature type="region of interest" description="Disordered" evidence="1">
    <location>
        <begin position="384"/>
        <end position="430"/>
    </location>
</feature>
<feature type="compositionally biased region" description="Polar residues" evidence="1">
    <location>
        <begin position="756"/>
        <end position="778"/>
    </location>
</feature>
<dbReference type="RefSeq" id="XP_002953887.1">
    <property type="nucleotide sequence ID" value="XM_002953841.1"/>
</dbReference>
<feature type="compositionally biased region" description="Acidic residues" evidence="1">
    <location>
        <begin position="387"/>
        <end position="398"/>
    </location>
</feature>
<gene>
    <name evidence="2" type="ORF">VOLCADRAFT_118503</name>
</gene>
<feature type="compositionally biased region" description="Low complexity" evidence="1">
    <location>
        <begin position="127"/>
        <end position="144"/>
    </location>
</feature>
<feature type="region of interest" description="Disordered" evidence="1">
    <location>
        <begin position="215"/>
        <end position="243"/>
    </location>
</feature>
<feature type="compositionally biased region" description="Gly residues" evidence="1">
    <location>
        <begin position="286"/>
        <end position="296"/>
    </location>
</feature>
<evidence type="ECO:0008006" key="4">
    <source>
        <dbReference type="Google" id="ProtNLM"/>
    </source>
</evidence>
<dbReference type="AlphaFoldDB" id="D8U5G6"/>